<proteinExistence type="inferred from homology"/>
<dbReference type="Gene3D" id="3.90.550.10">
    <property type="entry name" value="Spore Coat Polysaccharide Biosynthesis Protein SpsA, Chain A"/>
    <property type="match status" value="1"/>
</dbReference>
<dbReference type="CDD" id="cd00761">
    <property type="entry name" value="Glyco_tranf_GTA_type"/>
    <property type="match status" value="1"/>
</dbReference>
<dbReference type="SUPFAM" id="SSF53448">
    <property type="entry name" value="Nucleotide-diphospho-sugar transferases"/>
    <property type="match status" value="1"/>
</dbReference>
<organism evidence="6 7">
    <name type="scientific">Trueperella abortisuis</name>
    <dbReference type="NCBI Taxonomy" id="445930"/>
    <lineage>
        <taxon>Bacteria</taxon>
        <taxon>Bacillati</taxon>
        <taxon>Actinomycetota</taxon>
        <taxon>Actinomycetes</taxon>
        <taxon>Actinomycetales</taxon>
        <taxon>Actinomycetaceae</taxon>
        <taxon>Trueperella</taxon>
    </lineage>
</organism>
<keyword evidence="4" id="KW-0808">Transferase</keyword>
<dbReference type="InterPro" id="IPR001173">
    <property type="entry name" value="Glyco_trans_2-like"/>
</dbReference>
<reference evidence="6 7" key="1">
    <citation type="submission" date="2023-07" db="EMBL/GenBank/DDBJ databases">
        <title>Sequencing the genomes of 1000 actinobacteria strains.</title>
        <authorList>
            <person name="Klenk H.-P."/>
        </authorList>
    </citation>
    <scope>NUCLEOTIDE SEQUENCE [LARGE SCALE GENOMIC DNA]</scope>
    <source>
        <strain evidence="6 7">DSM 19515</strain>
    </source>
</reference>
<evidence type="ECO:0000313" key="7">
    <source>
        <dbReference type="Proteomes" id="UP001230145"/>
    </source>
</evidence>
<dbReference type="RefSeq" id="WP_278787567.1">
    <property type="nucleotide sequence ID" value="NZ_JAUSQL010000001.1"/>
</dbReference>
<comment type="pathway">
    <text evidence="1">Cell wall biogenesis; cell wall polysaccharide biosynthesis.</text>
</comment>
<dbReference type="InterPro" id="IPR029044">
    <property type="entry name" value="Nucleotide-diphossugar_trans"/>
</dbReference>
<accession>A0ABT9PK01</accession>
<dbReference type="PANTHER" id="PTHR43179">
    <property type="entry name" value="RHAMNOSYLTRANSFERASE WBBL"/>
    <property type="match status" value="1"/>
</dbReference>
<comment type="similarity">
    <text evidence="2">Belongs to the glycosyltransferase 2 family.</text>
</comment>
<keyword evidence="7" id="KW-1185">Reference proteome</keyword>
<dbReference type="Proteomes" id="UP001230145">
    <property type="component" value="Unassembled WGS sequence"/>
</dbReference>
<dbReference type="EMBL" id="JAUSQL010000001">
    <property type="protein sequence ID" value="MDP9832786.1"/>
    <property type="molecule type" value="Genomic_DNA"/>
</dbReference>
<evidence type="ECO:0000313" key="6">
    <source>
        <dbReference type="EMBL" id="MDP9832786.1"/>
    </source>
</evidence>
<evidence type="ECO:0000256" key="3">
    <source>
        <dbReference type="ARBA" id="ARBA00022676"/>
    </source>
</evidence>
<evidence type="ECO:0000256" key="1">
    <source>
        <dbReference type="ARBA" id="ARBA00004776"/>
    </source>
</evidence>
<feature type="domain" description="Glycosyltransferase 2-like" evidence="5">
    <location>
        <begin position="15"/>
        <end position="114"/>
    </location>
</feature>
<keyword evidence="3" id="KW-0328">Glycosyltransferase</keyword>
<sequence length="294" mass="33020">MIAARADSTRHGTSRLRLVLDSLERQTVAGDCYEVIVVDDHSDPPLADAIAARSLPISVLCPDKTGMVCAFNFGIEHAKGDLVLLGLDDEILSPGALQAHMIAYEGNGRHIGVGRARLYPSIAAQNDIYVDPLLRDGFLRETFDQIWDASVVDRRIWEFESVLASPSFPRLASSYLGMRFGNHTIPMSFFERYGLLDEKLQRYGGWNVDIDLGLRIQSSDYEFCLVSEARSINLPHPRHQLSIREAFGAWSYLIRKHGCIELLPMMSYFDGDYSIADIEESIQCMRTELECARA</sequence>
<comment type="caution">
    <text evidence="6">The sequence shown here is derived from an EMBL/GenBank/DDBJ whole genome shotgun (WGS) entry which is preliminary data.</text>
</comment>
<gene>
    <name evidence="6" type="ORF">J2S45_001465</name>
</gene>
<evidence type="ECO:0000256" key="4">
    <source>
        <dbReference type="ARBA" id="ARBA00022679"/>
    </source>
</evidence>
<protein>
    <submittedName>
        <fullName evidence="6">Glycosyltransferase involved in cell wall biosynthesis</fullName>
    </submittedName>
</protein>
<evidence type="ECO:0000259" key="5">
    <source>
        <dbReference type="Pfam" id="PF00535"/>
    </source>
</evidence>
<dbReference type="PANTHER" id="PTHR43179:SF12">
    <property type="entry name" value="GALACTOFURANOSYLTRANSFERASE GLFT2"/>
    <property type="match status" value="1"/>
</dbReference>
<name>A0ABT9PK01_9ACTO</name>
<dbReference type="Pfam" id="PF00535">
    <property type="entry name" value="Glycos_transf_2"/>
    <property type="match status" value="1"/>
</dbReference>
<evidence type="ECO:0000256" key="2">
    <source>
        <dbReference type="ARBA" id="ARBA00006739"/>
    </source>
</evidence>